<accession>A0A1H0WMG8</accession>
<evidence type="ECO:0000259" key="1">
    <source>
        <dbReference type="Pfam" id="PF11716"/>
    </source>
</evidence>
<dbReference type="GO" id="GO:0046872">
    <property type="term" value="F:metal ion binding"/>
    <property type="evidence" value="ECO:0007669"/>
    <property type="project" value="InterPro"/>
</dbReference>
<protein>
    <submittedName>
        <fullName evidence="2">TIGR03086 family protein</fullName>
    </submittedName>
</protein>
<evidence type="ECO:0000313" key="2">
    <source>
        <dbReference type="EMBL" id="SDP91823.1"/>
    </source>
</evidence>
<dbReference type="InterPro" id="IPR034660">
    <property type="entry name" value="DinB/YfiT-like"/>
</dbReference>
<organism evidence="2 3">
    <name type="scientific">Actinopolyspora xinjiangensis</name>
    <dbReference type="NCBI Taxonomy" id="405564"/>
    <lineage>
        <taxon>Bacteria</taxon>
        <taxon>Bacillati</taxon>
        <taxon>Actinomycetota</taxon>
        <taxon>Actinomycetes</taxon>
        <taxon>Actinopolysporales</taxon>
        <taxon>Actinopolysporaceae</taxon>
        <taxon>Actinopolyspora</taxon>
    </lineage>
</organism>
<dbReference type="InterPro" id="IPR017517">
    <property type="entry name" value="Maleyloyr_isom"/>
</dbReference>
<sequence>MELLPAHRVAMREFDNRVRRVELDQLDNATPCDDWKVRDLLNHLVSEQLWVPWLLNGHTLREVGDRFDGDLVGEAPQAAWDRASSAARAAWDGSSLSGRVHVTGGTIPTEDYGWQMTMDLTVHAWDLARGIGVDTGLDPELVESVRTVFEPHVAELADSGLFAPPQPVDESAAPQTRLLAMLGRKP</sequence>
<name>A0A1H0WMG8_9ACTN</name>
<keyword evidence="3" id="KW-1185">Reference proteome</keyword>
<dbReference type="AlphaFoldDB" id="A0A1H0WMG8"/>
<dbReference type="EMBL" id="FNJR01000013">
    <property type="protein sequence ID" value="SDP91823.1"/>
    <property type="molecule type" value="Genomic_DNA"/>
</dbReference>
<dbReference type="InterPro" id="IPR024344">
    <property type="entry name" value="MDMPI_metal-binding"/>
</dbReference>
<reference evidence="3" key="1">
    <citation type="submission" date="2016-10" db="EMBL/GenBank/DDBJ databases">
        <authorList>
            <person name="Varghese N."/>
            <person name="Submissions S."/>
        </authorList>
    </citation>
    <scope>NUCLEOTIDE SEQUENCE [LARGE SCALE GENOMIC DNA]</scope>
    <source>
        <strain evidence="3">DSM 46732</strain>
    </source>
</reference>
<dbReference type="Gene3D" id="1.20.120.450">
    <property type="entry name" value="dinb family like domain"/>
    <property type="match status" value="1"/>
</dbReference>
<proteinExistence type="predicted"/>
<dbReference type="SUPFAM" id="SSF109854">
    <property type="entry name" value="DinB/YfiT-like putative metalloenzymes"/>
    <property type="match status" value="1"/>
</dbReference>
<dbReference type="InterPro" id="IPR017520">
    <property type="entry name" value="CHP03086"/>
</dbReference>
<dbReference type="NCBIfam" id="TIGR03086">
    <property type="entry name" value="TIGR03086 family metal-binding protein"/>
    <property type="match status" value="1"/>
</dbReference>
<dbReference type="Pfam" id="PF11716">
    <property type="entry name" value="MDMPI_N"/>
    <property type="match status" value="1"/>
</dbReference>
<dbReference type="STRING" id="405564.SAMN04487905_11339"/>
<evidence type="ECO:0000313" key="3">
    <source>
        <dbReference type="Proteomes" id="UP000199497"/>
    </source>
</evidence>
<dbReference type="Proteomes" id="UP000199497">
    <property type="component" value="Unassembled WGS sequence"/>
</dbReference>
<feature type="domain" description="Mycothiol-dependent maleylpyruvate isomerase metal-binding" evidence="1">
    <location>
        <begin position="9"/>
        <end position="128"/>
    </location>
</feature>
<dbReference type="OrthoDB" id="5185819at2"/>
<gene>
    <name evidence="2" type="ORF">SAMN04487905_11339</name>
</gene>
<dbReference type="RefSeq" id="WP_092603982.1">
    <property type="nucleotide sequence ID" value="NZ_FNJR01000013.1"/>
</dbReference>
<dbReference type="NCBIfam" id="TIGR03083">
    <property type="entry name" value="maleylpyruvate isomerase family mycothiol-dependent enzyme"/>
    <property type="match status" value="1"/>
</dbReference>